<dbReference type="GO" id="GO:0019441">
    <property type="term" value="P:L-tryptophan catabolic process to kynurenine"/>
    <property type="evidence" value="ECO:0007669"/>
    <property type="project" value="InterPro"/>
</dbReference>
<organism evidence="1 2">
    <name type="scientific">Chloroflexus aggregans</name>
    <dbReference type="NCBI Taxonomy" id="152260"/>
    <lineage>
        <taxon>Bacteria</taxon>
        <taxon>Bacillati</taxon>
        <taxon>Chloroflexota</taxon>
        <taxon>Chloroflexia</taxon>
        <taxon>Chloroflexales</taxon>
        <taxon>Chloroflexineae</taxon>
        <taxon>Chloroflexaceae</taxon>
        <taxon>Chloroflexus</taxon>
    </lineage>
</organism>
<dbReference type="PANTHER" id="PTHR31118">
    <property type="entry name" value="CYCLASE-LIKE PROTEIN 2"/>
    <property type="match status" value="1"/>
</dbReference>
<dbReference type="AlphaFoldDB" id="A0A2J6XDI7"/>
<dbReference type="InterPro" id="IPR037175">
    <property type="entry name" value="KFase_sf"/>
</dbReference>
<dbReference type="SUPFAM" id="SSF102198">
    <property type="entry name" value="Putative cyclase"/>
    <property type="match status" value="1"/>
</dbReference>
<dbReference type="PANTHER" id="PTHR31118:SF32">
    <property type="entry name" value="KYNURENINE FORMAMIDASE"/>
    <property type="match status" value="1"/>
</dbReference>
<dbReference type="InterPro" id="IPR007325">
    <property type="entry name" value="KFase/CYL"/>
</dbReference>
<dbReference type="EMBL" id="PNIQ01000130">
    <property type="protein sequence ID" value="PMP85949.1"/>
    <property type="molecule type" value="Genomic_DNA"/>
</dbReference>
<protein>
    <submittedName>
        <fullName evidence="1">Cyclase</fullName>
    </submittedName>
</protein>
<dbReference type="Gene3D" id="3.50.30.50">
    <property type="entry name" value="Putative cyclase"/>
    <property type="match status" value="1"/>
</dbReference>
<comment type="caution">
    <text evidence="1">The sequence shown here is derived from an EMBL/GenBank/DDBJ whole genome shotgun (WGS) entry which is preliminary data.</text>
</comment>
<evidence type="ECO:0000313" key="1">
    <source>
        <dbReference type="EMBL" id="PMP85949.1"/>
    </source>
</evidence>
<sequence length="213" mass="22843">MIYDLSRPIRSGMPVYPGDPPVQVKHLSFPPWQISELHMGSHSGTHLDAPRHRFATGVGIDDITPDRLIGPGIVIDARGYPAYAELGLSVLAGYELRPGMAVLFRTGWEVYWGSDDYAHHPYIGAALAEALAQQGVRLVGIDAFSVDSTIAGGDAAHTVLLGNNILIVENLCHLANLERGVVYTVACFPLLIVGGDGAPARVLAWRANDIDPS</sequence>
<accession>A0A2J6XDI7</accession>
<proteinExistence type="predicted"/>
<reference evidence="1 2" key="1">
    <citation type="submission" date="2018-01" db="EMBL/GenBank/DDBJ databases">
        <title>Metagenomic assembled genomes from two thermal pools in the Uzon Caldera, Kamchatka, Russia.</title>
        <authorList>
            <person name="Wilkins L."/>
            <person name="Ettinger C."/>
        </authorList>
    </citation>
    <scope>NUCLEOTIDE SEQUENCE [LARGE SCALE GENOMIC DNA]</scope>
    <source>
        <strain evidence="1">ZAV-02</strain>
    </source>
</reference>
<dbReference type="Pfam" id="PF04199">
    <property type="entry name" value="Cyclase"/>
    <property type="match status" value="1"/>
</dbReference>
<dbReference type="Proteomes" id="UP000243376">
    <property type="component" value="Unassembled WGS sequence"/>
</dbReference>
<dbReference type="GO" id="GO:0004061">
    <property type="term" value="F:arylformamidase activity"/>
    <property type="evidence" value="ECO:0007669"/>
    <property type="project" value="InterPro"/>
</dbReference>
<name>A0A2J6XDI7_9CHLR</name>
<gene>
    <name evidence="1" type="ORF">C0184_01830</name>
</gene>
<evidence type="ECO:0000313" key="2">
    <source>
        <dbReference type="Proteomes" id="UP000243376"/>
    </source>
</evidence>